<dbReference type="PANTHER" id="PTHR15728">
    <property type="entry name" value="DEADENYLATION COMPLEX CATALYTIC SUBUNIT PAN2"/>
    <property type="match status" value="1"/>
</dbReference>
<keyword evidence="3 9" id="KW-0507">mRNA processing</keyword>
<comment type="caution">
    <text evidence="9">Lacks conserved residue(s) required for the propagation of feature annotation.</text>
</comment>
<dbReference type="FunFam" id="2.130.10.10:FF:000421">
    <property type="entry name" value="PAN2-PAN3 deadenylation complex catalytic subunit PAN2"/>
    <property type="match status" value="1"/>
</dbReference>
<comment type="similarity">
    <text evidence="9">Belongs to the peptidase C19 family. PAN2 subfamily.</text>
</comment>
<keyword evidence="5 9" id="KW-0479">Metal-binding</keyword>
<dbReference type="InterPro" id="IPR036322">
    <property type="entry name" value="WD40_repeat_dom_sf"/>
</dbReference>
<organism evidence="12 13">
    <name type="scientific">Halocaridina rubra</name>
    <name type="common">Hawaiian red shrimp</name>
    <dbReference type="NCBI Taxonomy" id="373956"/>
    <lineage>
        <taxon>Eukaryota</taxon>
        <taxon>Metazoa</taxon>
        <taxon>Ecdysozoa</taxon>
        <taxon>Arthropoda</taxon>
        <taxon>Crustacea</taxon>
        <taxon>Multicrustacea</taxon>
        <taxon>Malacostraca</taxon>
        <taxon>Eumalacostraca</taxon>
        <taxon>Eucarida</taxon>
        <taxon>Decapoda</taxon>
        <taxon>Pleocyemata</taxon>
        <taxon>Caridea</taxon>
        <taxon>Atyoidea</taxon>
        <taxon>Atyidae</taxon>
        <taxon>Halocaridina</taxon>
    </lineage>
</organism>
<dbReference type="GO" id="GO:0000932">
    <property type="term" value="C:P-body"/>
    <property type="evidence" value="ECO:0007669"/>
    <property type="project" value="UniProtKB-SubCell"/>
</dbReference>
<keyword evidence="8 9" id="KW-0539">Nucleus</keyword>
<dbReference type="Proteomes" id="UP001381693">
    <property type="component" value="Unassembled WGS sequence"/>
</dbReference>
<comment type="caution">
    <text evidence="12">The sequence shown here is derived from an EMBL/GenBank/DDBJ whole genome shotgun (WGS) entry which is preliminary data.</text>
</comment>
<dbReference type="Gene3D" id="3.30.420.10">
    <property type="entry name" value="Ribonuclease H-like superfamily/Ribonuclease H"/>
    <property type="match status" value="1"/>
</dbReference>
<dbReference type="Gene3D" id="3.90.70.10">
    <property type="entry name" value="Cysteine proteinases"/>
    <property type="match status" value="1"/>
</dbReference>
<comment type="domain">
    <text evidence="9">Contains a pseudo-UCH domain. This ubiquitin C-terminal hydrolase (UCH)-like or ubiquitin specific protease (USP)-like domain is predicted to be catalytically inactive because it lacks the active site catalytic triad characteristic of thiol proteases, with residues at the equivalent structural positions that are incompatible with catalysis, and it cannot bind ubiquitin. It functions as a structural scaffold for intra- and intermolecular interactions in the complex.</text>
</comment>
<dbReference type="PANTHER" id="PTHR15728:SF0">
    <property type="entry name" value="PAN2-PAN3 DEADENYLATION COMPLEX CATALYTIC SUBUNIT PAN2"/>
    <property type="match status" value="1"/>
</dbReference>
<dbReference type="Pfam" id="PF20770">
    <property type="entry name" value="PAN2_N"/>
    <property type="match status" value="1"/>
</dbReference>
<comment type="activity regulation">
    <text evidence="9">Positively regulated by the regulatory subunit PAN3.</text>
</comment>
<dbReference type="PROSITE" id="PS50235">
    <property type="entry name" value="USP_3"/>
    <property type="match status" value="1"/>
</dbReference>
<feature type="binding site" evidence="9">
    <location>
        <position position="1068"/>
    </location>
    <ligand>
        <name>a divalent metal cation</name>
        <dbReference type="ChEBI" id="CHEBI:60240"/>
        <note>catalytic</note>
    </ligand>
</feature>
<dbReference type="Pfam" id="PF13423">
    <property type="entry name" value="UCH_1"/>
    <property type="match status" value="1"/>
</dbReference>
<evidence type="ECO:0000256" key="5">
    <source>
        <dbReference type="ARBA" id="ARBA00022723"/>
    </source>
</evidence>
<dbReference type="InterPro" id="IPR050785">
    <property type="entry name" value="PAN2-PAN3_catalytic_subunit"/>
</dbReference>
<sequence length="1272" mass="143588">MEYPGVPFGDEMLAGFSGGNTFSEDSAAYSEMYGAEGDEAFQGGEEFTHAGQAGDFTNGGDYQESRTVLVDGGDRFGVSTITIDSQEELVWMGNTGGHVTSYYSAELMKYTSFQVHDTEEIRDISTIETGVLILTPTSLHLRTRQGMHSVIHQSPQLENMQCMTQLADSFSHKLMMAGHQSAIVEYDLIRYEETGLHDVGENGCCILRNHPRFLCCGDVTGKISLRDPRTMRQEHCFQAHSGMLSDFDVLGNYIATCGLSNRMCRVMPDQFVMMFDLRMMKLSLPLRAVAPPIFLRFMPGLSSCLAVIGPQGHWQLMDAGRPDNAIIGHYHSNIAPTGEISGLDVASSSQAIVMGDTYGSMHLFTSCAKPVFNNFSQETTLPDVPDQTHTLPLTDATSSLASIPLYYPETPLLSDWPEQYMRIRYRPTPPVDPEILQTMKVVGPIGYAPNLHNKKRNQVEYKFNRSKGSKSSQNDASGGKNEEGMVVHVPWRYRKMEIKYTKMGLEDFDYDQYNRTCFSGLDNSLPNSYCNPMIQMFYYIVPMRAFVMSHLCEREFCLVCELGFLFHMLDVSMGQGVPCNASNFLRAFRTIPEASAMSLTLSDQDSRAKINFASKIQSWNRFVLQQLHTETLMEKMSEEGYHYVNPYLHDLQQIEARSAQDSESTDGDEKKVEHKDKQEYSPVANIFGSHTISINKCTRCSHEIHKALTSLLVNLTYPDSNAESPVGQIPFSKVVERSMRLEQTRQAWCDSCTRYQPIEQCRRYRTLPNILAVNCGLDSNQDIKFWRNQFEILLTEVREKQKKEEEERKNSGTAKEEEKENSKTTEHLIQSIRSCSPSTPSKKKNPESPAQTPNARPCRYGNSCTRSDCRFAHPGRDSADGQQPVHILSLLDQTIEYSWVPFGMKIKLSENGTVTLTDIPKTQLEESVDDEEGVVYELVGVVSHIGDPRFPDKNNLVTCIKVGPSYHVRAKVSSVSHWYLFNDISIQPIAAEEAIWFPCGWKVPCVMYWKRHKLPTDLENIDPINPITADVFGEDKSLAQRGRKRITFTPLTADEMPGEGDLVAMDAEFVNLHQEEAEIRSDGTRTTIKPSQKSVARITCIRGQGPLEGTPFLDDYISTQEQVVDYLTQFSGIKPGDLDANFSQKHLTTLKSTYVKLRYLVDKGVKFVGHGLKNDFRVINMAVPASQLIDTVHLFHMSHNRMVSLKFLAWHFLKIKIQSVTHDSIEDARTALALYQKYCELKANGDLVMEIQNLYEAGKKAQWKVPGEDEEE</sequence>
<dbReference type="InterPro" id="IPR028881">
    <property type="entry name" value="PAN2_UCH_dom"/>
</dbReference>
<protein>
    <recommendedName>
        <fullName evidence="9">PAN2-PAN3 deadenylation complex catalytic subunit PAN2</fullName>
        <ecNumber evidence="9">3.1.13.4</ecNumber>
    </recommendedName>
    <alternativeName>
        <fullName evidence="9">PAB1P-dependent poly(A)-specific ribonuclease</fullName>
    </alternativeName>
    <alternativeName>
        <fullName evidence="9">Poly(A)-nuclease deadenylation complex subunit 2</fullName>
        <shortName evidence="9">PAN deadenylation complex subunit 2</shortName>
    </alternativeName>
</protein>
<evidence type="ECO:0000256" key="3">
    <source>
        <dbReference type="ARBA" id="ARBA00022664"/>
    </source>
</evidence>
<feature type="region of interest" description="Disordered" evidence="10">
    <location>
        <begin position="658"/>
        <end position="677"/>
    </location>
</feature>
<dbReference type="GO" id="GO:0010606">
    <property type="term" value="P:positive regulation of cytoplasmic mRNA processing body assembly"/>
    <property type="evidence" value="ECO:0007669"/>
    <property type="project" value="UniProtKB-UniRule"/>
</dbReference>
<dbReference type="CDD" id="cd06143">
    <property type="entry name" value="PAN2_exo"/>
    <property type="match status" value="1"/>
</dbReference>
<evidence type="ECO:0000313" key="12">
    <source>
        <dbReference type="EMBL" id="KAK7084366.1"/>
    </source>
</evidence>
<dbReference type="Gene3D" id="4.10.1000.40">
    <property type="match status" value="1"/>
</dbReference>
<dbReference type="GO" id="GO:0003676">
    <property type="term" value="F:nucleic acid binding"/>
    <property type="evidence" value="ECO:0007669"/>
    <property type="project" value="InterPro"/>
</dbReference>
<evidence type="ECO:0000313" key="13">
    <source>
        <dbReference type="Proteomes" id="UP001381693"/>
    </source>
</evidence>
<evidence type="ECO:0000256" key="1">
    <source>
        <dbReference type="ARBA" id="ARBA00001663"/>
    </source>
</evidence>
<dbReference type="FunFam" id="3.30.420.10:FF:000011">
    <property type="entry name" value="PAN2-PAN3 deadenylation complex catalytic subunit PAN2"/>
    <property type="match status" value="1"/>
</dbReference>
<gene>
    <name evidence="9 12" type="primary">PAN2</name>
    <name evidence="12" type="ORF">SK128_000008</name>
</gene>
<evidence type="ECO:0000259" key="11">
    <source>
        <dbReference type="PROSITE" id="PS50235"/>
    </source>
</evidence>
<keyword evidence="6 9" id="KW-0378">Hydrolase</keyword>
<comment type="subcellular location">
    <subcellularLocation>
        <location evidence="9">Cytoplasm</location>
        <location evidence="9">P-body</location>
    </subcellularLocation>
    <subcellularLocation>
        <location evidence="9">Nucleus</location>
    </subcellularLocation>
    <text evidence="9">Shuttles between nucleus and cytoplasm.</text>
</comment>
<comment type="cofactor">
    <cofactor evidence="9">
        <name>a divalent metal cation</name>
        <dbReference type="ChEBI" id="CHEBI:60240"/>
    </cofactor>
    <text evidence="9">Binds 2 metal cations per subunit in the catalytic exonuclease domain.</text>
</comment>
<evidence type="ECO:0000256" key="6">
    <source>
        <dbReference type="ARBA" id="ARBA00022801"/>
    </source>
</evidence>
<dbReference type="EMBL" id="JAXCGZ010002123">
    <property type="protein sequence ID" value="KAK7084366.1"/>
    <property type="molecule type" value="Genomic_DNA"/>
</dbReference>
<keyword evidence="2 9" id="KW-0963">Cytoplasm</keyword>
<comment type="function">
    <text evidence="9">Catalytic subunit of the poly(A)-nuclease (PAN) deadenylation complex, one of two cytoplasmic mRNA deadenylases involved in general and miRNA-mediated mRNA turnover. PAN specifically shortens poly(A) tails of RNA and the activity is stimulated by poly(A)-binding protein (PABP). PAN deadenylation is followed by rapid degradation of the shortened mRNA tails by the CCR4-NOT complex. Deadenylated mRNAs are then degraded by two alternative mechanisms, namely exosome-mediated 3'-5' exonucleolytic degradation, or deadenlyation-dependent mRNA decaping and subsequent 5'-3' exonucleolytic degradation by XRN1.</text>
</comment>
<evidence type="ECO:0000256" key="7">
    <source>
        <dbReference type="ARBA" id="ARBA00022839"/>
    </source>
</evidence>
<evidence type="ECO:0000256" key="4">
    <source>
        <dbReference type="ARBA" id="ARBA00022722"/>
    </source>
</evidence>
<proteinExistence type="inferred from homology"/>
<dbReference type="InterPro" id="IPR038765">
    <property type="entry name" value="Papain-like_cys_pep_sf"/>
</dbReference>
<name>A0AAN9A827_HALRR</name>
<dbReference type="InterPro" id="IPR028889">
    <property type="entry name" value="USP"/>
</dbReference>
<comment type="catalytic activity">
    <reaction evidence="1 9">
        <text>Exonucleolytic cleavage of poly(A) to 5'-AMP.</text>
        <dbReference type="EC" id="3.1.13.4"/>
    </reaction>
</comment>
<dbReference type="GO" id="GO:0005634">
    <property type="term" value="C:nucleus"/>
    <property type="evidence" value="ECO:0007669"/>
    <property type="project" value="UniProtKB-SubCell"/>
</dbReference>
<feature type="binding site" evidence="9">
    <location>
        <position position="1066"/>
    </location>
    <ligand>
        <name>a divalent metal cation</name>
        <dbReference type="ChEBI" id="CHEBI:60240"/>
        <note>catalytic</note>
    </ligand>
</feature>
<dbReference type="GO" id="GO:0006397">
    <property type="term" value="P:mRNA processing"/>
    <property type="evidence" value="ECO:0007669"/>
    <property type="project" value="UniProtKB-KW"/>
</dbReference>
<evidence type="ECO:0000256" key="8">
    <source>
        <dbReference type="ARBA" id="ARBA00023242"/>
    </source>
</evidence>
<feature type="region of interest" description="Disordered" evidence="10">
    <location>
        <begin position="800"/>
        <end position="859"/>
    </location>
</feature>
<dbReference type="SUPFAM" id="SSF54001">
    <property type="entry name" value="Cysteine proteinases"/>
    <property type="match status" value="1"/>
</dbReference>
<dbReference type="InterPro" id="IPR048841">
    <property type="entry name" value="PAN2_N"/>
</dbReference>
<dbReference type="InterPro" id="IPR013520">
    <property type="entry name" value="Ribonucl_H"/>
</dbReference>
<comment type="subunit">
    <text evidence="9">Forms a heterotrimer with an asymmetric homodimer of the regulatory subunit PAN3 to form the poly(A)-nuclease (PAN) deadenylation complex.</text>
</comment>
<evidence type="ECO:0000256" key="2">
    <source>
        <dbReference type="ARBA" id="ARBA00022490"/>
    </source>
</evidence>
<dbReference type="GO" id="GO:0046872">
    <property type="term" value="F:metal ion binding"/>
    <property type="evidence" value="ECO:0007669"/>
    <property type="project" value="UniProtKB-KW"/>
</dbReference>
<feature type="compositionally biased region" description="Basic and acidic residues" evidence="10">
    <location>
        <begin position="800"/>
        <end position="826"/>
    </location>
</feature>
<dbReference type="Gene3D" id="2.130.10.10">
    <property type="entry name" value="YVTN repeat-like/Quinoprotein amine dehydrogenase"/>
    <property type="match status" value="1"/>
</dbReference>
<dbReference type="SUPFAM" id="SSF53098">
    <property type="entry name" value="Ribonuclease H-like"/>
    <property type="match status" value="1"/>
</dbReference>
<dbReference type="HAMAP" id="MF_03182">
    <property type="entry name" value="PAN2"/>
    <property type="match status" value="1"/>
</dbReference>
<dbReference type="GO" id="GO:0000289">
    <property type="term" value="P:nuclear-transcribed mRNA poly(A) tail shortening"/>
    <property type="evidence" value="ECO:0007669"/>
    <property type="project" value="UniProtKB-UniRule"/>
</dbReference>
<evidence type="ECO:0000256" key="10">
    <source>
        <dbReference type="SAM" id="MobiDB-lite"/>
    </source>
</evidence>
<comment type="domain">
    <text evidence="9">The linker, or PAN3 interaction domain (PID), between the WD40 repeats and the pseudo-UCH domain mediates interaction with PAN3.</text>
</comment>
<accession>A0AAN9A827</accession>
<feature type="domain" description="USP" evidence="11">
    <location>
        <begin position="519"/>
        <end position="1012"/>
    </location>
</feature>
<dbReference type="InterPro" id="IPR012337">
    <property type="entry name" value="RNaseH-like_sf"/>
</dbReference>
<dbReference type="AlphaFoldDB" id="A0AAN9A827"/>
<feature type="compositionally biased region" description="Basic and acidic residues" evidence="10">
    <location>
        <begin position="667"/>
        <end position="677"/>
    </location>
</feature>
<feature type="compositionally biased region" description="Polar residues" evidence="10">
    <location>
        <begin position="827"/>
        <end position="840"/>
    </location>
</feature>
<dbReference type="Pfam" id="PF00929">
    <property type="entry name" value="RNase_T"/>
    <property type="match status" value="1"/>
</dbReference>
<dbReference type="InterPro" id="IPR030843">
    <property type="entry name" value="PAN2"/>
</dbReference>
<keyword evidence="13" id="KW-1185">Reference proteome</keyword>
<dbReference type="InterPro" id="IPR036397">
    <property type="entry name" value="RNaseH_sf"/>
</dbReference>
<reference evidence="12 13" key="1">
    <citation type="submission" date="2023-11" db="EMBL/GenBank/DDBJ databases">
        <title>Halocaridina rubra genome assembly.</title>
        <authorList>
            <person name="Smith C."/>
        </authorList>
    </citation>
    <scope>NUCLEOTIDE SEQUENCE [LARGE SCALE GENOMIC DNA]</scope>
    <source>
        <strain evidence="12">EP-1</strain>
        <tissue evidence="12">Whole</tissue>
    </source>
</reference>
<keyword evidence="7 9" id="KW-0269">Exonuclease</keyword>
<dbReference type="EC" id="3.1.13.4" evidence="9"/>
<evidence type="ECO:0000256" key="9">
    <source>
        <dbReference type="HAMAP-Rule" id="MF_03182"/>
    </source>
</evidence>
<dbReference type="SMART" id="SM00479">
    <property type="entry name" value="EXOIII"/>
    <property type="match status" value="1"/>
</dbReference>
<feature type="binding site" evidence="9">
    <location>
        <position position="1175"/>
    </location>
    <ligand>
        <name>a divalent metal cation</name>
        <dbReference type="ChEBI" id="CHEBI:60240"/>
        <note>catalytic</note>
    </ligand>
</feature>
<dbReference type="SUPFAM" id="SSF50978">
    <property type="entry name" value="WD40 repeat-like"/>
    <property type="match status" value="1"/>
</dbReference>
<keyword evidence="4 9" id="KW-0540">Nuclease</keyword>
<dbReference type="GO" id="GO:0004535">
    <property type="term" value="F:poly(A)-specific ribonuclease activity"/>
    <property type="evidence" value="ECO:0007669"/>
    <property type="project" value="UniProtKB-UniRule"/>
</dbReference>
<feature type="binding site" evidence="9">
    <location>
        <position position="1227"/>
    </location>
    <ligand>
        <name>a divalent metal cation</name>
        <dbReference type="ChEBI" id="CHEBI:60240"/>
        <note>catalytic</note>
    </ligand>
</feature>
<dbReference type="GO" id="GO:0031251">
    <property type="term" value="C:PAN complex"/>
    <property type="evidence" value="ECO:0007669"/>
    <property type="project" value="UniProtKB-UniRule"/>
</dbReference>
<dbReference type="InterPro" id="IPR015943">
    <property type="entry name" value="WD40/YVTN_repeat-like_dom_sf"/>
</dbReference>